<evidence type="ECO:0000256" key="5">
    <source>
        <dbReference type="SAM" id="MobiDB-lite"/>
    </source>
</evidence>
<keyword evidence="9" id="KW-1185">Reference proteome</keyword>
<evidence type="ECO:0000256" key="3">
    <source>
        <dbReference type="ARBA" id="ARBA00022989"/>
    </source>
</evidence>
<evidence type="ECO:0000256" key="4">
    <source>
        <dbReference type="ARBA" id="ARBA00023136"/>
    </source>
</evidence>
<dbReference type="Pfam" id="PF03168">
    <property type="entry name" value="LEA_2"/>
    <property type="match status" value="1"/>
</dbReference>
<accession>A0AAV8S961</accession>
<feature type="region of interest" description="Disordered" evidence="5">
    <location>
        <begin position="1"/>
        <end position="28"/>
    </location>
</feature>
<keyword evidence="2 6" id="KW-0812">Transmembrane</keyword>
<organism evidence="8 9">
    <name type="scientific">Erythroxylum novogranatense</name>
    <dbReference type="NCBI Taxonomy" id="1862640"/>
    <lineage>
        <taxon>Eukaryota</taxon>
        <taxon>Viridiplantae</taxon>
        <taxon>Streptophyta</taxon>
        <taxon>Embryophyta</taxon>
        <taxon>Tracheophyta</taxon>
        <taxon>Spermatophyta</taxon>
        <taxon>Magnoliopsida</taxon>
        <taxon>eudicotyledons</taxon>
        <taxon>Gunneridae</taxon>
        <taxon>Pentapetalae</taxon>
        <taxon>rosids</taxon>
        <taxon>fabids</taxon>
        <taxon>Malpighiales</taxon>
        <taxon>Erythroxylaceae</taxon>
        <taxon>Erythroxylum</taxon>
    </lineage>
</organism>
<evidence type="ECO:0000313" key="8">
    <source>
        <dbReference type="EMBL" id="KAJ8748575.1"/>
    </source>
</evidence>
<feature type="compositionally biased region" description="Basic residues" evidence="5">
    <location>
        <begin position="7"/>
        <end position="17"/>
    </location>
</feature>
<feature type="transmembrane region" description="Helical" evidence="6">
    <location>
        <begin position="35"/>
        <end position="61"/>
    </location>
</feature>
<keyword evidence="3 6" id="KW-1133">Transmembrane helix</keyword>
<feature type="domain" description="Late embryogenesis abundant protein LEA-2 subgroup" evidence="7">
    <location>
        <begin position="98"/>
        <end position="183"/>
    </location>
</feature>
<sequence length="226" mass="24644">MEEPGFHKPRGSKHRKPALPTSYQPRKKGRGCCRICCCCLCVLLVVVILLILILCGFFYLWSDPKLPVFRVLSFNIPNFNVTDQPDGAYLDAATVGQVEVKNPNSKIKINYGESNVQVTIGNSGIPIGTTRLPEFTQGANSATNLKIETSVKNKLIGGKGSAIVDQFQSKTLIVNVKVDTEVGLSVGGLKTAMTDVHVLCEGMTLKQIEDGEPPKCKINALKWLNL</sequence>
<reference evidence="8 9" key="1">
    <citation type="submission" date="2021-09" db="EMBL/GenBank/DDBJ databases">
        <title>Genomic insights and catalytic innovation underlie evolution of tropane alkaloids biosynthesis.</title>
        <authorList>
            <person name="Wang Y.-J."/>
            <person name="Tian T."/>
            <person name="Huang J.-P."/>
            <person name="Huang S.-X."/>
        </authorList>
    </citation>
    <scope>NUCLEOTIDE SEQUENCE [LARGE SCALE GENOMIC DNA]</scope>
    <source>
        <strain evidence="8">KIB-2018</strain>
        <tissue evidence="8">Leaf</tissue>
    </source>
</reference>
<dbReference type="InterPro" id="IPR044839">
    <property type="entry name" value="NDR1-like"/>
</dbReference>
<dbReference type="Proteomes" id="UP001159364">
    <property type="component" value="Linkage Group LG12"/>
</dbReference>
<dbReference type="PANTHER" id="PTHR31234:SF35">
    <property type="entry name" value="LATE EMBRYOGENESIS ABUNDANT (LEA) HYDROXYPROLINE-RICH GLYCOPROTEIN FAMILY"/>
    <property type="match status" value="1"/>
</dbReference>
<name>A0AAV8S961_9ROSI</name>
<dbReference type="GO" id="GO:0098542">
    <property type="term" value="P:defense response to other organism"/>
    <property type="evidence" value="ECO:0007669"/>
    <property type="project" value="InterPro"/>
</dbReference>
<proteinExistence type="predicted"/>
<evidence type="ECO:0000256" key="2">
    <source>
        <dbReference type="ARBA" id="ARBA00022692"/>
    </source>
</evidence>
<evidence type="ECO:0000256" key="6">
    <source>
        <dbReference type="SAM" id="Phobius"/>
    </source>
</evidence>
<dbReference type="GO" id="GO:0005886">
    <property type="term" value="C:plasma membrane"/>
    <property type="evidence" value="ECO:0007669"/>
    <property type="project" value="TreeGrafter"/>
</dbReference>
<comment type="subcellular location">
    <subcellularLocation>
        <location evidence="1">Membrane</location>
        <topology evidence="1">Single-pass membrane protein</topology>
    </subcellularLocation>
</comment>
<evidence type="ECO:0000256" key="1">
    <source>
        <dbReference type="ARBA" id="ARBA00004167"/>
    </source>
</evidence>
<dbReference type="AlphaFoldDB" id="A0AAV8S961"/>
<dbReference type="EMBL" id="JAIWQS010000012">
    <property type="protein sequence ID" value="KAJ8748575.1"/>
    <property type="molecule type" value="Genomic_DNA"/>
</dbReference>
<protein>
    <recommendedName>
        <fullName evidence="7">Late embryogenesis abundant protein LEA-2 subgroup domain-containing protein</fullName>
    </recommendedName>
</protein>
<dbReference type="PANTHER" id="PTHR31234">
    <property type="entry name" value="LATE EMBRYOGENESIS ABUNDANT (LEA) HYDROXYPROLINE-RICH GLYCOPROTEIN FAMILY"/>
    <property type="match status" value="1"/>
</dbReference>
<evidence type="ECO:0000313" key="9">
    <source>
        <dbReference type="Proteomes" id="UP001159364"/>
    </source>
</evidence>
<evidence type="ECO:0000259" key="7">
    <source>
        <dbReference type="Pfam" id="PF03168"/>
    </source>
</evidence>
<dbReference type="InterPro" id="IPR004864">
    <property type="entry name" value="LEA_2"/>
</dbReference>
<keyword evidence="4 6" id="KW-0472">Membrane</keyword>
<comment type="caution">
    <text evidence="8">The sequence shown here is derived from an EMBL/GenBank/DDBJ whole genome shotgun (WGS) entry which is preliminary data.</text>
</comment>
<gene>
    <name evidence="8" type="ORF">K2173_003476</name>
</gene>